<evidence type="ECO:0000256" key="1">
    <source>
        <dbReference type="SAM" id="Phobius"/>
    </source>
</evidence>
<accession>I4AMR4</accession>
<gene>
    <name evidence="2" type="ordered locus">Fleli_2899</name>
</gene>
<dbReference type="HOGENOM" id="CLU_3061784_0_0_10"/>
<evidence type="ECO:0000313" key="2">
    <source>
        <dbReference type="EMBL" id="AFM05249.1"/>
    </source>
</evidence>
<keyword evidence="1" id="KW-1133">Transmembrane helix</keyword>
<dbReference type="EMBL" id="CP003345">
    <property type="protein sequence ID" value="AFM05249.1"/>
    <property type="molecule type" value="Genomic_DNA"/>
</dbReference>
<dbReference type="RefSeq" id="WP_014798683.1">
    <property type="nucleotide sequence ID" value="NC_018018.1"/>
</dbReference>
<organism evidence="2 3">
    <name type="scientific">Bernardetia litoralis (strain ATCC 23117 / DSM 6794 / NBRC 15988 / NCIMB 1366 / Fx l1 / Sio-4)</name>
    <name type="common">Flexibacter litoralis</name>
    <dbReference type="NCBI Taxonomy" id="880071"/>
    <lineage>
        <taxon>Bacteria</taxon>
        <taxon>Pseudomonadati</taxon>
        <taxon>Bacteroidota</taxon>
        <taxon>Cytophagia</taxon>
        <taxon>Cytophagales</taxon>
        <taxon>Bernardetiaceae</taxon>
        <taxon>Bernardetia</taxon>
    </lineage>
</organism>
<keyword evidence="3" id="KW-1185">Reference proteome</keyword>
<protein>
    <submittedName>
        <fullName evidence="2">Uncharacterized protein</fullName>
    </submittedName>
</protein>
<dbReference type="KEGG" id="fli:Fleli_2899"/>
<sequence length="53" mass="6265">MVEITKKEDEKDEHNEFEKPPIFGTWKTFYSVVLGELVLLIVIFYLFGSYFSS</sequence>
<dbReference type="Proteomes" id="UP000006054">
    <property type="component" value="Chromosome"/>
</dbReference>
<keyword evidence="1" id="KW-0472">Membrane</keyword>
<dbReference type="AlphaFoldDB" id="I4AMR4"/>
<reference evidence="3" key="1">
    <citation type="submission" date="2012-06" db="EMBL/GenBank/DDBJ databases">
        <title>The complete genome of Flexibacter litoralis DSM 6794.</title>
        <authorList>
            <person name="Lucas S."/>
            <person name="Copeland A."/>
            <person name="Lapidus A."/>
            <person name="Glavina del Rio T."/>
            <person name="Dalin E."/>
            <person name="Tice H."/>
            <person name="Bruce D."/>
            <person name="Goodwin L."/>
            <person name="Pitluck S."/>
            <person name="Peters L."/>
            <person name="Ovchinnikova G."/>
            <person name="Lu M."/>
            <person name="Kyrpides N."/>
            <person name="Mavromatis K."/>
            <person name="Ivanova N."/>
            <person name="Brettin T."/>
            <person name="Detter J.C."/>
            <person name="Han C."/>
            <person name="Larimer F."/>
            <person name="Land M."/>
            <person name="Hauser L."/>
            <person name="Markowitz V."/>
            <person name="Cheng J.-F."/>
            <person name="Hugenholtz P."/>
            <person name="Woyke T."/>
            <person name="Wu D."/>
            <person name="Spring S."/>
            <person name="Lang E."/>
            <person name="Kopitz M."/>
            <person name="Brambilla E."/>
            <person name="Klenk H.-P."/>
            <person name="Eisen J.A."/>
        </authorList>
    </citation>
    <scope>NUCLEOTIDE SEQUENCE [LARGE SCALE GENOMIC DNA]</scope>
    <source>
        <strain evidence="3">ATCC 23117 / DSM 6794 / NBRC 15988 / NCIMB 1366 / Sio-4</strain>
    </source>
</reference>
<keyword evidence="1" id="KW-0812">Transmembrane</keyword>
<evidence type="ECO:0000313" key="3">
    <source>
        <dbReference type="Proteomes" id="UP000006054"/>
    </source>
</evidence>
<name>I4AMR4_BERLS</name>
<feature type="transmembrane region" description="Helical" evidence="1">
    <location>
        <begin position="29"/>
        <end position="51"/>
    </location>
</feature>
<proteinExistence type="predicted"/>